<evidence type="ECO:0000313" key="2">
    <source>
        <dbReference type="Proteomes" id="UP001174934"/>
    </source>
</evidence>
<evidence type="ECO:0000313" key="1">
    <source>
        <dbReference type="EMBL" id="KAK0615145.1"/>
    </source>
</evidence>
<gene>
    <name evidence="1" type="ORF">B0T17DRAFT_541192</name>
</gene>
<dbReference type="EMBL" id="JAULSR010000007">
    <property type="protein sequence ID" value="KAK0615145.1"/>
    <property type="molecule type" value="Genomic_DNA"/>
</dbReference>
<name>A0AA39WGT8_9PEZI</name>
<protein>
    <submittedName>
        <fullName evidence="1">Uncharacterized protein</fullName>
    </submittedName>
</protein>
<dbReference type="AlphaFoldDB" id="A0AA39WGT8"/>
<keyword evidence="2" id="KW-1185">Reference proteome</keyword>
<organism evidence="1 2">
    <name type="scientific">Bombardia bombarda</name>
    <dbReference type="NCBI Taxonomy" id="252184"/>
    <lineage>
        <taxon>Eukaryota</taxon>
        <taxon>Fungi</taxon>
        <taxon>Dikarya</taxon>
        <taxon>Ascomycota</taxon>
        <taxon>Pezizomycotina</taxon>
        <taxon>Sordariomycetes</taxon>
        <taxon>Sordariomycetidae</taxon>
        <taxon>Sordariales</taxon>
        <taxon>Lasiosphaeriaceae</taxon>
        <taxon>Bombardia</taxon>
    </lineage>
</organism>
<accession>A0AA39WGT8</accession>
<reference evidence="1" key="1">
    <citation type="submission" date="2023-06" db="EMBL/GenBank/DDBJ databases">
        <title>Genome-scale phylogeny and comparative genomics of the fungal order Sordariales.</title>
        <authorList>
            <consortium name="Lawrence Berkeley National Laboratory"/>
            <person name="Hensen N."/>
            <person name="Bonometti L."/>
            <person name="Westerberg I."/>
            <person name="Brannstrom I.O."/>
            <person name="Guillou S."/>
            <person name="Cros-Aarteil S."/>
            <person name="Calhoun S."/>
            <person name="Haridas S."/>
            <person name="Kuo A."/>
            <person name="Mondo S."/>
            <person name="Pangilinan J."/>
            <person name="Riley R."/>
            <person name="LaButti K."/>
            <person name="Andreopoulos B."/>
            <person name="Lipzen A."/>
            <person name="Chen C."/>
            <person name="Yanf M."/>
            <person name="Daum C."/>
            <person name="Ng V."/>
            <person name="Clum A."/>
            <person name="Steindorff A."/>
            <person name="Ohm R."/>
            <person name="Martin F."/>
            <person name="Silar P."/>
            <person name="Natvig D."/>
            <person name="Lalanne C."/>
            <person name="Gautier V."/>
            <person name="Ament-velasquez S.L."/>
            <person name="Kruys A."/>
            <person name="Hutchinson M.I."/>
            <person name="Powell A.J."/>
            <person name="Barry K."/>
            <person name="Miller A.N."/>
            <person name="Grigoriev I.V."/>
            <person name="Debuchy R."/>
            <person name="Gladieux P."/>
            <person name="Thoren M.H."/>
            <person name="Johannesson H."/>
        </authorList>
    </citation>
    <scope>NUCLEOTIDE SEQUENCE</scope>
    <source>
        <strain evidence="1">SMH3391-2</strain>
    </source>
</reference>
<dbReference type="Proteomes" id="UP001174934">
    <property type="component" value="Unassembled WGS sequence"/>
</dbReference>
<comment type="caution">
    <text evidence="1">The sequence shown here is derived from an EMBL/GenBank/DDBJ whole genome shotgun (WGS) entry which is preliminary data.</text>
</comment>
<sequence>MYSLCQYYPPVCFCSAFFACQRSGAITWAGNVYTWYSHSLLWLRPRPLFSAT</sequence>
<proteinExistence type="predicted"/>